<evidence type="ECO:0000256" key="2">
    <source>
        <dbReference type="ARBA" id="ARBA00022737"/>
    </source>
</evidence>
<dbReference type="CDD" id="cd00070">
    <property type="entry name" value="GLECT"/>
    <property type="match status" value="2"/>
</dbReference>
<keyword evidence="2" id="KW-0677">Repeat</keyword>
<sequence>LPYVNTIKGGIKPDMAVIVQGTLPAHAQSFEINFKTGESDSDDIAFHFNPRIGQYVYLNSFRDGSWEKEECVSDKSFNKGAGFYMFFVIHSDNYEVYVNGLRLCTFKHRIPVEKVSTLGIRGDAFKPIYGFIDVGTIISYMHNNEHSLCFVQALPYVGSITGGLKPGMSLFLRGTVPTHAKGFEINLKTGFSDDDDIAFHFNPRIGQYVYLNSFRKGSWEKEQTAPDKPFTKGAAFKLLLVIKTDRYEVYVNDVLHCVFKHRVPLEEVTTLAILGDVSLLFCGFINVSM</sequence>
<proteinExistence type="predicted"/>
<dbReference type="PROSITE" id="PS51304">
    <property type="entry name" value="GALECTIN"/>
    <property type="match status" value="2"/>
</dbReference>
<name>A0AAD5AGK6_SILAS</name>
<evidence type="ECO:0000259" key="4">
    <source>
        <dbReference type="PROSITE" id="PS51304"/>
    </source>
</evidence>
<dbReference type="GO" id="GO:0030246">
    <property type="term" value="F:carbohydrate binding"/>
    <property type="evidence" value="ECO:0007669"/>
    <property type="project" value="UniProtKB-UniRule"/>
</dbReference>
<dbReference type="SUPFAM" id="SSF49899">
    <property type="entry name" value="Concanavalin A-like lectins/glucanases"/>
    <property type="match status" value="2"/>
</dbReference>
<reference evidence="5" key="1">
    <citation type="submission" date="2018-07" db="EMBL/GenBank/DDBJ databases">
        <title>Comparative genomics of catfishes provides insights into carnivory and benthic adaptation.</title>
        <authorList>
            <person name="Zhang Y."/>
            <person name="Wang D."/>
            <person name="Peng Z."/>
            <person name="Zheng S."/>
            <person name="Shao F."/>
            <person name="Tao W."/>
        </authorList>
    </citation>
    <scope>NUCLEOTIDE SEQUENCE</scope>
    <source>
        <strain evidence="5">Chongqing</strain>
    </source>
</reference>
<feature type="domain" description="Galectin" evidence="4">
    <location>
        <begin position="3"/>
        <end position="143"/>
    </location>
</feature>
<dbReference type="FunFam" id="2.60.120.200:FF:000124">
    <property type="entry name" value="Galectin-4"/>
    <property type="match status" value="2"/>
</dbReference>
<dbReference type="Proteomes" id="UP001205998">
    <property type="component" value="Unassembled WGS sequence"/>
</dbReference>
<dbReference type="EMBL" id="MU551741">
    <property type="protein sequence ID" value="KAI5616328.1"/>
    <property type="molecule type" value="Genomic_DNA"/>
</dbReference>
<feature type="domain" description="Galectin" evidence="4">
    <location>
        <begin position="156"/>
        <end position="289"/>
    </location>
</feature>
<dbReference type="InterPro" id="IPR013320">
    <property type="entry name" value="ConA-like_dom_sf"/>
</dbReference>
<keyword evidence="6" id="KW-1185">Reference proteome</keyword>
<dbReference type="InterPro" id="IPR001079">
    <property type="entry name" value="Galectin_CRD"/>
</dbReference>
<dbReference type="InterPro" id="IPR044156">
    <property type="entry name" value="Galectin-like"/>
</dbReference>
<protein>
    <recommendedName>
        <fullName evidence="3">Galectin</fullName>
    </recommendedName>
</protein>
<evidence type="ECO:0000313" key="6">
    <source>
        <dbReference type="Proteomes" id="UP001205998"/>
    </source>
</evidence>
<dbReference type="SMART" id="SM00908">
    <property type="entry name" value="Gal-bind_lectin"/>
    <property type="match status" value="2"/>
</dbReference>
<dbReference type="PANTHER" id="PTHR11346">
    <property type="entry name" value="GALECTIN"/>
    <property type="match status" value="1"/>
</dbReference>
<keyword evidence="1 3" id="KW-0430">Lectin</keyword>
<evidence type="ECO:0000313" key="5">
    <source>
        <dbReference type="EMBL" id="KAI5616328.1"/>
    </source>
</evidence>
<organism evidence="5 6">
    <name type="scientific">Silurus asotus</name>
    <name type="common">Amur catfish</name>
    <name type="synonym">Parasilurus asotus</name>
    <dbReference type="NCBI Taxonomy" id="30991"/>
    <lineage>
        <taxon>Eukaryota</taxon>
        <taxon>Metazoa</taxon>
        <taxon>Chordata</taxon>
        <taxon>Craniata</taxon>
        <taxon>Vertebrata</taxon>
        <taxon>Euteleostomi</taxon>
        <taxon>Actinopterygii</taxon>
        <taxon>Neopterygii</taxon>
        <taxon>Teleostei</taxon>
        <taxon>Ostariophysi</taxon>
        <taxon>Siluriformes</taxon>
        <taxon>Siluridae</taxon>
        <taxon>Silurus</taxon>
    </lineage>
</organism>
<gene>
    <name evidence="5" type="ORF">C0J50_24165</name>
</gene>
<feature type="non-terminal residue" evidence="5">
    <location>
        <position position="289"/>
    </location>
</feature>
<dbReference type="AlphaFoldDB" id="A0AAD5AGK6"/>
<comment type="caution">
    <text evidence="5">The sequence shown here is derived from an EMBL/GenBank/DDBJ whole genome shotgun (WGS) entry which is preliminary data.</text>
</comment>
<dbReference type="Gene3D" id="2.60.120.200">
    <property type="match status" value="2"/>
</dbReference>
<evidence type="ECO:0000256" key="3">
    <source>
        <dbReference type="RuleBase" id="RU102079"/>
    </source>
</evidence>
<accession>A0AAD5AGK6</accession>
<feature type="non-terminal residue" evidence="5">
    <location>
        <position position="1"/>
    </location>
</feature>
<evidence type="ECO:0000256" key="1">
    <source>
        <dbReference type="ARBA" id="ARBA00022734"/>
    </source>
</evidence>
<dbReference type="Pfam" id="PF00337">
    <property type="entry name" value="Gal-bind_lectin"/>
    <property type="match status" value="2"/>
</dbReference>
<dbReference type="SMART" id="SM00276">
    <property type="entry name" value="GLECT"/>
    <property type="match status" value="2"/>
</dbReference>
<dbReference type="PANTHER" id="PTHR11346:SF32">
    <property type="entry name" value="GALECTIN-4"/>
    <property type="match status" value="1"/>
</dbReference>